<feature type="compositionally biased region" description="Polar residues" evidence="1">
    <location>
        <begin position="7"/>
        <end position="21"/>
    </location>
</feature>
<feature type="region of interest" description="Disordered" evidence="1">
    <location>
        <begin position="1"/>
        <end position="23"/>
    </location>
</feature>
<name>A0A5C3N4B5_9AGAM</name>
<reference evidence="2 3" key="1">
    <citation type="journal article" date="2019" name="Nat. Ecol. Evol.">
        <title>Megaphylogeny resolves global patterns of mushroom evolution.</title>
        <authorList>
            <person name="Varga T."/>
            <person name="Krizsan K."/>
            <person name="Foldi C."/>
            <person name="Dima B."/>
            <person name="Sanchez-Garcia M."/>
            <person name="Sanchez-Ramirez S."/>
            <person name="Szollosi G.J."/>
            <person name="Szarkandi J.G."/>
            <person name="Papp V."/>
            <person name="Albert L."/>
            <person name="Andreopoulos W."/>
            <person name="Angelini C."/>
            <person name="Antonin V."/>
            <person name="Barry K.W."/>
            <person name="Bougher N.L."/>
            <person name="Buchanan P."/>
            <person name="Buyck B."/>
            <person name="Bense V."/>
            <person name="Catcheside P."/>
            <person name="Chovatia M."/>
            <person name="Cooper J."/>
            <person name="Damon W."/>
            <person name="Desjardin D."/>
            <person name="Finy P."/>
            <person name="Geml J."/>
            <person name="Haridas S."/>
            <person name="Hughes K."/>
            <person name="Justo A."/>
            <person name="Karasinski D."/>
            <person name="Kautmanova I."/>
            <person name="Kiss B."/>
            <person name="Kocsube S."/>
            <person name="Kotiranta H."/>
            <person name="LaButti K.M."/>
            <person name="Lechner B.E."/>
            <person name="Liimatainen K."/>
            <person name="Lipzen A."/>
            <person name="Lukacs Z."/>
            <person name="Mihaltcheva S."/>
            <person name="Morgado L.N."/>
            <person name="Niskanen T."/>
            <person name="Noordeloos M.E."/>
            <person name="Ohm R.A."/>
            <person name="Ortiz-Santana B."/>
            <person name="Ovrebo C."/>
            <person name="Racz N."/>
            <person name="Riley R."/>
            <person name="Savchenko A."/>
            <person name="Shiryaev A."/>
            <person name="Soop K."/>
            <person name="Spirin V."/>
            <person name="Szebenyi C."/>
            <person name="Tomsovsky M."/>
            <person name="Tulloss R.E."/>
            <person name="Uehling J."/>
            <person name="Grigoriev I.V."/>
            <person name="Vagvolgyi C."/>
            <person name="Papp T."/>
            <person name="Martin F.M."/>
            <person name="Miettinen O."/>
            <person name="Hibbett D.S."/>
            <person name="Nagy L.G."/>
        </authorList>
    </citation>
    <scope>NUCLEOTIDE SEQUENCE [LARGE SCALE GENOMIC DNA]</scope>
    <source>
        <strain evidence="2 3">OMC1185</strain>
    </source>
</reference>
<sequence length="78" mass="8334">MALASRPTVTHSPQEPTSRSSPLPCAFSPVHLPPALNLTDASCSSLLSCSSSPPCNASVSFCYHCSRRRCLRQCHMTG</sequence>
<dbReference type="EMBL" id="ML213511">
    <property type="protein sequence ID" value="TFK51266.1"/>
    <property type="molecule type" value="Genomic_DNA"/>
</dbReference>
<dbReference type="Proteomes" id="UP000305948">
    <property type="component" value="Unassembled WGS sequence"/>
</dbReference>
<evidence type="ECO:0000256" key="1">
    <source>
        <dbReference type="SAM" id="MobiDB-lite"/>
    </source>
</evidence>
<gene>
    <name evidence="2" type="ORF">OE88DRAFT_1525776</name>
</gene>
<keyword evidence="3" id="KW-1185">Reference proteome</keyword>
<evidence type="ECO:0000313" key="3">
    <source>
        <dbReference type="Proteomes" id="UP000305948"/>
    </source>
</evidence>
<organism evidence="2 3">
    <name type="scientific">Heliocybe sulcata</name>
    <dbReference type="NCBI Taxonomy" id="5364"/>
    <lineage>
        <taxon>Eukaryota</taxon>
        <taxon>Fungi</taxon>
        <taxon>Dikarya</taxon>
        <taxon>Basidiomycota</taxon>
        <taxon>Agaricomycotina</taxon>
        <taxon>Agaricomycetes</taxon>
        <taxon>Gloeophyllales</taxon>
        <taxon>Gloeophyllaceae</taxon>
        <taxon>Heliocybe</taxon>
    </lineage>
</organism>
<proteinExistence type="predicted"/>
<dbReference type="AlphaFoldDB" id="A0A5C3N4B5"/>
<evidence type="ECO:0000313" key="2">
    <source>
        <dbReference type="EMBL" id="TFK51266.1"/>
    </source>
</evidence>
<accession>A0A5C3N4B5</accession>
<protein>
    <submittedName>
        <fullName evidence="2">Uncharacterized protein</fullName>
    </submittedName>
</protein>